<keyword evidence="5" id="KW-1185">Reference proteome</keyword>
<comment type="similarity">
    <text evidence="2">Belongs to the IL-1 family.</text>
</comment>
<evidence type="ECO:0000256" key="1">
    <source>
        <dbReference type="ARBA" id="ARBA00004613"/>
    </source>
</evidence>
<dbReference type="PANTHER" id="PTHR10078">
    <property type="entry name" value="INTERLEUKIN-1 FAMILY MEMBER"/>
    <property type="match status" value="1"/>
</dbReference>
<dbReference type="GO" id="GO:0005125">
    <property type="term" value="F:cytokine activity"/>
    <property type="evidence" value="ECO:0007669"/>
    <property type="project" value="InterPro"/>
</dbReference>
<protein>
    <submittedName>
        <fullName evidence="4">Uncharacterized protein</fullName>
    </submittedName>
</protein>
<gene>
    <name evidence="4" type="ORF">J1605_005634</name>
</gene>
<organism evidence="4 5">
    <name type="scientific">Eschrichtius robustus</name>
    <name type="common">California gray whale</name>
    <name type="synonym">Eschrichtius gibbosus</name>
    <dbReference type="NCBI Taxonomy" id="9764"/>
    <lineage>
        <taxon>Eukaryota</taxon>
        <taxon>Metazoa</taxon>
        <taxon>Chordata</taxon>
        <taxon>Craniata</taxon>
        <taxon>Vertebrata</taxon>
        <taxon>Euteleostomi</taxon>
        <taxon>Mammalia</taxon>
        <taxon>Eutheria</taxon>
        <taxon>Laurasiatheria</taxon>
        <taxon>Artiodactyla</taxon>
        <taxon>Whippomorpha</taxon>
        <taxon>Cetacea</taxon>
        <taxon>Mysticeti</taxon>
        <taxon>Eschrichtiidae</taxon>
        <taxon>Eschrichtius</taxon>
    </lineage>
</organism>
<sequence>MTGITKYWSRTLGPSELFRIKPTYSQKQKLSDMATQKEPSCLPFIFYRAKVGSWNTLESAAQPGWFVCTSCNPGEPVGMTNTCGRRKHTEFSFRQFCKAEMSPSEVRE</sequence>
<dbReference type="Pfam" id="PF00340">
    <property type="entry name" value="IL1"/>
    <property type="match status" value="1"/>
</dbReference>
<keyword evidence="3" id="KW-0964">Secreted</keyword>
<dbReference type="GO" id="GO:0005654">
    <property type="term" value="C:nucleoplasm"/>
    <property type="evidence" value="ECO:0007669"/>
    <property type="project" value="TreeGrafter"/>
</dbReference>
<name>A0AB34H5B0_ESCRO</name>
<dbReference type="PANTHER" id="PTHR10078:SF31">
    <property type="entry name" value="INTERLEUKIN-37"/>
    <property type="match status" value="1"/>
</dbReference>
<dbReference type="GO" id="GO:0019221">
    <property type="term" value="P:cytokine-mediated signaling pathway"/>
    <property type="evidence" value="ECO:0007669"/>
    <property type="project" value="TreeGrafter"/>
</dbReference>
<dbReference type="GO" id="GO:0071222">
    <property type="term" value="P:cellular response to lipopolysaccharide"/>
    <property type="evidence" value="ECO:0007669"/>
    <property type="project" value="TreeGrafter"/>
</dbReference>
<dbReference type="GO" id="GO:0002437">
    <property type="term" value="P:inflammatory response to antigenic stimulus"/>
    <property type="evidence" value="ECO:0007669"/>
    <property type="project" value="TreeGrafter"/>
</dbReference>
<evidence type="ECO:0000256" key="3">
    <source>
        <dbReference type="ARBA" id="ARBA00022525"/>
    </source>
</evidence>
<proteinExistence type="inferred from homology"/>
<dbReference type="InterPro" id="IPR008996">
    <property type="entry name" value="IL1/FGF"/>
</dbReference>
<comment type="caution">
    <text evidence="4">The sequence shown here is derived from an EMBL/GenBank/DDBJ whole genome shotgun (WGS) entry which is preliminary data.</text>
</comment>
<accession>A0AB34H5B0</accession>
<comment type="subcellular location">
    <subcellularLocation>
        <location evidence="1">Secreted</location>
    </subcellularLocation>
</comment>
<dbReference type="GO" id="GO:0010628">
    <property type="term" value="P:positive regulation of gene expression"/>
    <property type="evidence" value="ECO:0007669"/>
    <property type="project" value="TreeGrafter"/>
</dbReference>
<dbReference type="GO" id="GO:0005615">
    <property type="term" value="C:extracellular space"/>
    <property type="evidence" value="ECO:0007669"/>
    <property type="project" value="InterPro"/>
</dbReference>
<evidence type="ECO:0000313" key="5">
    <source>
        <dbReference type="Proteomes" id="UP001159641"/>
    </source>
</evidence>
<dbReference type="Proteomes" id="UP001159641">
    <property type="component" value="Unassembled WGS sequence"/>
</dbReference>
<evidence type="ECO:0000256" key="2">
    <source>
        <dbReference type="ARBA" id="ARBA00010448"/>
    </source>
</evidence>
<dbReference type="SUPFAM" id="SSF50353">
    <property type="entry name" value="Cytokine"/>
    <property type="match status" value="1"/>
</dbReference>
<reference evidence="4 5" key="1">
    <citation type="submission" date="2022-11" db="EMBL/GenBank/DDBJ databases">
        <title>Whole genome sequence of Eschrichtius robustus ER-17-0199.</title>
        <authorList>
            <person name="Bruniche-Olsen A."/>
            <person name="Black A.N."/>
            <person name="Fields C.J."/>
            <person name="Walden K."/>
            <person name="Dewoody J.A."/>
        </authorList>
    </citation>
    <scope>NUCLEOTIDE SEQUENCE [LARGE SCALE GENOMIC DNA]</scope>
    <source>
        <strain evidence="4">ER-17-0199</strain>
        <tissue evidence="4">Blubber</tissue>
    </source>
</reference>
<dbReference type="Gene3D" id="2.80.10.50">
    <property type="match status" value="1"/>
</dbReference>
<dbReference type="EMBL" id="JAIQCJ010001688">
    <property type="protein sequence ID" value="KAJ8787976.1"/>
    <property type="molecule type" value="Genomic_DNA"/>
</dbReference>
<dbReference type="AlphaFoldDB" id="A0AB34H5B0"/>
<evidence type="ECO:0000313" key="4">
    <source>
        <dbReference type="EMBL" id="KAJ8787976.1"/>
    </source>
</evidence>
<dbReference type="InterPro" id="IPR000975">
    <property type="entry name" value="IL-1_fam"/>
</dbReference>